<dbReference type="Proteomes" id="UP001177021">
    <property type="component" value="Unassembled WGS sequence"/>
</dbReference>
<proteinExistence type="predicted"/>
<protein>
    <submittedName>
        <fullName evidence="1">Uncharacterized protein</fullName>
    </submittedName>
</protein>
<sequence>MGSEANFAAASIPKFDGDYDHWSMVMENLLRSKEYWVAVESGYTEPTSRDGMTAVQIKNLDEMKLKDLKAKNYLFQSIDKSILKTITQKETSKQLWDSMKLKCRGNARVKRAQLNRLRRDFEVLAMKQGESITDYFGRVMTVANDMRNYGEDVDDVKIVEKILRTLTDKWNYIVCSIEESKDIDQLSVDALQSSLLVHEQKFKVSGEDEHALKVTHEQGYGGRGRGRTAFRGGRGQGRGRSSQPRSRETVECYKCHNLRHYQYECQANYVDLEESEEMVLMAYVDTFGGDRDVVWYIDSGCSNHMCGDSSLFCELEEGFNKVVRLGNYASMNVVGKGSVRLNVKGVNYLVRDVYYVPGLKNNLLSVGQLQERGLAVLMQSNECRIYHHTKGLVFQTNMTANRMFVLLSSTQSIKKENKEECFQVTTEYVAHLWHRRFGHLSYKGLKTLQTKGMVRGLPCFSEGEIVCKNCLKGKQHRDVISRRSTWRASEKLELVHADICGPISPFSEGNKRYFICFIDDYSRKAWVYFLAYKSDAFTTFKLFKALVEKETDLSIKCLRTDRGGEFTSNEFKEYCKMNGIKRQLTAAYTPQQNGVAERKNRTVMNMVRSLLVEKNVPRKFWAEAVNWAFYVLNRCPTSSVKEMTPVEAWCGVKPSVGHLRVFGCIAYAHVPDARRTKLEDKSRCCVLFGVSEESKAYRLYDPTSKRIIISRDVVFEEDGQWNWEKRSEEDNTFDTEWEDEKSEEREESTDGNEEENATDSNEEENAAEGNEEENATDGNEDENAASPVSEHRNRRAPGWMNDYVSGEGLSDEEVQTQLVLFAHAVHSDPTSFDEAVKEVKWRAAMDAEMKSIEKNGTWDLTELPKEARKIGVKWVYKTKLNELGEVEKYKARLVAKGYAQEYGVDYEEVYAPVARMDTVRMILALAAQRSWCVFQLDVKSAFLHGKLAENVYVEQPRGYEIKNEEHKVYKLNKALYGLKQAPRAWFSRIESYFRKEGFEKEDSEQTLFTKFKQGFIKQTNFKILRLNRGHKRSLSHKVG</sequence>
<gene>
    <name evidence="1" type="ORF">MILVUS5_LOCUS30139</name>
</gene>
<keyword evidence="2" id="KW-1185">Reference proteome</keyword>
<comment type="caution">
    <text evidence="1">The sequence shown here is derived from an EMBL/GenBank/DDBJ whole genome shotgun (WGS) entry which is preliminary data.</text>
</comment>
<evidence type="ECO:0000313" key="1">
    <source>
        <dbReference type="EMBL" id="CAJ2665080.1"/>
    </source>
</evidence>
<reference evidence="1" key="1">
    <citation type="submission" date="2023-10" db="EMBL/GenBank/DDBJ databases">
        <authorList>
            <person name="Rodriguez Cubillos JULIANA M."/>
            <person name="De Vega J."/>
        </authorList>
    </citation>
    <scope>NUCLEOTIDE SEQUENCE</scope>
</reference>
<name>A0ACB0L8Z4_TRIPR</name>
<evidence type="ECO:0000313" key="2">
    <source>
        <dbReference type="Proteomes" id="UP001177021"/>
    </source>
</evidence>
<organism evidence="1 2">
    <name type="scientific">Trifolium pratense</name>
    <name type="common">Red clover</name>
    <dbReference type="NCBI Taxonomy" id="57577"/>
    <lineage>
        <taxon>Eukaryota</taxon>
        <taxon>Viridiplantae</taxon>
        <taxon>Streptophyta</taxon>
        <taxon>Embryophyta</taxon>
        <taxon>Tracheophyta</taxon>
        <taxon>Spermatophyta</taxon>
        <taxon>Magnoliopsida</taxon>
        <taxon>eudicotyledons</taxon>
        <taxon>Gunneridae</taxon>
        <taxon>Pentapetalae</taxon>
        <taxon>rosids</taxon>
        <taxon>fabids</taxon>
        <taxon>Fabales</taxon>
        <taxon>Fabaceae</taxon>
        <taxon>Papilionoideae</taxon>
        <taxon>50 kb inversion clade</taxon>
        <taxon>NPAAA clade</taxon>
        <taxon>Hologalegina</taxon>
        <taxon>IRL clade</taxon>
        <taxon>Trifolieae</taxon>
        <taxon>Trifolium</taxon>
    </lineage>
</organism>
<accession>A0ACB0L8Z4</accession>
<dbReference type="EMBL" id="CASHSV030000409">
    <property type="protein sequence ID" value="CAJ2665080.1"/>
    <property type="molecule type" value="Genomic_DNA"/>
</dbReference>